<organism evidence="1">
    <name type="scientific">Anguilla anguilla</name>
    <name type="common">European freshwater eel</name>
    <name type="synonym">Muraena anguilla</name>
    <dbReference type="NCBI Taxonomy" id="7936"/>
    <lineage>
        <taxon>Eukaryota</taxon>
        <taxon>Metazoa</taxon>
        <taxon>Chordata</taxon>
        <taxon>Craniata</taxon>
        <taxon>Vertebrata</taxon>
        <taxon>Euteleostomi</taxon>
        <taxon>Actinopterygii</taxon>
        <taxon>Neopterygii</taxon>
        <taxon>Teleostei</taxon>
        <taxon>Anguilliformes</taxon>
        <taxon>Anguillidae</taxon>
        <taxon>Anguilla</taxon>
    </lineage>
</organism>
<dbReference type="AlphaFoldDB" id="A0A0E9STC9"/>
<reference evidence="1" key="2">
    <citation type="journal article" date="2015" name="Fish Shellfish Immunol.">
        <title>Early steps in the European eel (Anguilla anguilla)-Vibrio vulnificus interaction in the gills: Role of the RtxA13 toxin.</title>
        <authorList>
            <person name="Callol A."/>
            <person name="Pajuelo D."/>
            <person name="Ebbesson L."/>
            <person name="Teles M."/>
            <person name="MacKenzie S."/>
            <person name="Amaro C."/>
        </authorList>
    </citation>
    <scope>NUCLEOTIDE SEQUENCE</scope>
</reference>
<dbReference type="EMBL" id="GBXM01064006">
    <property type="protein sequence ID" value="JAH44571.1"/>
    <property type="molecule type" value="Transcribed_RNA"/>
</dbReference>
<protein>
    <submittedName>
        <fullName evidence="1">Uncharacterized protein</fullName>
    </submittedName>
</protein>
<evidence type="ECO:0000313" key="1">
    <source>
        <dbReference type="EMBL" id="JAH44571.1"/>
    </source>
</evidence>
<reference evidence="1" key="1">
    <citation type="submission" date="2014-11" db="EMBL/GenBank/DDBJ databases">
        <authorList>
            <person name="Amaro Gonzalez C."/>
        </authorList>
    </citation>
    <scope>NUCLEOTIDE SEQUENCE</scope>
</reference>
<accession>A0A0E9STC9</accession>
<sequence length="18" mass="2034">MSLVGELVSKHCFDTDPR</sequence>
<proteinExistence type="predicted"/>
<name>A0A0E9STC9_ANGAN</name>